<organism evidence="13 14">
    <name type="scientific">Roseateles aquae</name>
    <dbReference type="NCBI Taxonomy" id="3077235"/>
    <lineage>
        <taxon>Bacteria</taxon>
        <taxon>Pseudomonadati</taxon>
        <taxon>Pseudomonadota</taxon>
        <taxon>Betaproteobacteria</taxon>
        <taxon>Burkholderiales</taxon>
        <taxon>Sphaerotilaceae</taxon>
        <taxon>Roseateles</taxon>
    </lineage>
</organism>
<comment type="subcellular location">
    <subcellularLocation>
        <location evidence="2">Membrane</location>
    </subcellularLocation>
</comment>
<dbReference type="InterPro" id="IPR004358">
    <property type="entry name" value="Sig_transdc_His_kin-like_C"/>
</dbReference>
<name>A0ABU3PI27_9BURK</name>
<comment type="caution">
    <text evidence="13">The sequence shown here is derived from an EMBL/GenBank/DDBJ whole genome shotgun (WGS) entry which is preliminary data.</text>
</comment>
<evidence type="ECO:0000256" key="11">
    <source>
        <dbReference type="SAM" id="Phobius"/>
    </source>
</evidence>
<keyword evidence="9 11" id="KW-0472">Membrane</keyword>
<gene>
    <name evidence="13" type="ORF">RQP53_22280</name>
</gene>
<dbReference type="InterPro" id="IPR003594">
    <property type="entry name" value="HATPase_dom"/>
</dbReference>
<comment type="catalytic activity">
    <reaction evidence="1">
        <text>ATP + protein L-histidine = ADP + protein N-phospho-L-histidine.</text>
        <dbReference type="EC" id="2.7.13.3"/>
    </reaction>
</comment>
<dbReference type="Gene3D" id="3.30.565.10">
    <property type="entry name" value="Histidine kinase-like ATPase, C-terminal domain"/>
    <property type="match status" value="1"/>
</dbReference>
<accession>A0ABU3PI27</accession>
<evidence type="ECO:0000256" key="3">
    <source>
        <dbReference type="ARBA" id="ARBA00012438"/>
    </source>
</evidence>
<dbReference type="Gene3D" id="1.10.287.130">
    <property type="match status" value="1"/>
</dbReference>
<dbReference type="EMBL" id="JAVXZY010000012">
    <property type="protein sequence ID" value="MDT9002022.1"/>
    <property type="molecule type" value="Genomic_DNA"/>
</dbReference>
<dbReference type="GO" id="GO:0004673">
    <property type="term" value="F:protein histidine kinase activity"/>
    <property type="evidence" value="ECO:0007669"/>
    <property type="project" value="UniProtKB-EC"/>
</dbReference>
<evidence type="ECO:0000313" key="14">
    <source>
        <dbReference type="Proteomes" id="UP001246372"/>
    </source>
</evidence>
<evidence type="ECO:0000313" key="13">
    <source>
        <dbReference type="EMBL" id="MDT9002022.1"/>
    </source>
</evidence>
<feature type="region of interest" description="Disordered" evidence="10">
    <location>
        <begin position="1"/>
        <end position="24"/>
    </location>
</feature>
<proteinExistence type="predicted"/>
<dbReference type="EC" id="2.7.13.3" evidence="3"/>
<dbReference type="CDD" id="cd00082">
    <property type="entry name" value="HisKA"/>
    <property type="match status" value="1"/>
</dbReference>
<dbReference type="InterPro" id="IPR013727">
    <property type="entry name" value="2CSK_N"/>
</dbReference>
<protein>
    <recommendedName>
        <fullName evidence="3">histidine kinase</fullName>
        <ecNumber evidence="3">2.7.13.3</ecNumber>
    </recommendedName>
</protein>
<evidence type="ECO:0000256" key="1">
    <source>
        <dbReference type="ARBA" id="ARBA00000085"/>
    </source>
</evidence>
<evidence type="ECO:0000256" key="10">
    <source>
        <dbReference type="SAM" id="MobiDB-lite"/>
    </source>
</evidence>
<keyword evidence="5 13" id="KW-0808">Transferase</keyword>
<sequence length="498" mass="53880">MKRPPSSAPGFADSEQAPLPATAARRPSLRSRLLRHVMGPLLLTWALGSGVALGISSYFTQRAFDRSMLDDALLLAAHLKGQQGQLQLQISDSDLRTVLYDQSEQVFFTVLDARQQLVAGHTGLRLPARYDASDGEVQFVDLRFEGRDLRAVVLARQQPAPVHIIVALTTSSRKALLNQLVLFSVIPQALLLLALALWLRRVIRDDLQPLKRLRQQLGQRDAADLAPLPAGLLEQAGSRDVQGLSEAIDALLARVAAGVAAQREFAGNVAHELKTPLAGVRAAAEYGLSQQQPAQWREQLMAVLLSQQRASHLVDQLLALALANEAGSAVPLQRLRLDELVRELLLRYLPLADRAGMALGASGLDEPVWVRADRALLEGLLGNLLDNALRYGRMGVAEGAAPRALPSPLSPLSVDLQRVAGEIWLSVSDQGPGIPVTQRQGLMHRWQQGPAAHQLGEGAGLGLSIVRRYADLMHARLVLDEGADGRGLRASVVFSALD</sequence>
<evidence type="ECO:0000256" key="7">
    <source>
        <dbReference type="ARBA" id="ARBA00022777"/>
    </source>
</evidence>
<evidence type="ECO:0000256" key="8">
    <source>
        <dbReference type="ARBA" id="ARBA00022989"/>
    </source>
</evidence>
<feature type="domain" description="Histidine kinase" evidence="12">
    <location>
        <begin position="268"/>
        <end position="498"/>
    </location>
</feature>
<dbReference type="PROSITE" id="PS50109">
    <property type="entry name" value="HIS_KIN"/>
    <property type="match status" value="1"/>
</dbReference>
<dbReference type="PRINTS" id="PR00344">
    <property type="entry name" value="BCTRLSENSOR"/>
</dbReference>
<dbReference type="Pfam" id="PF08521">
    <property type="entry name" value="2CSK_N"/>
    <property type="match status" value="1"/>
</dbReference>
<dbReference type="SUPFAM" id="SSF47384">
    <property type="entry name" value="Homodimeric domain of signal transducing histidine kinase"/>
    <property type="match status" value="1"/>
</dbReference>
<dbReference type="InterPro" id="IPR036097">
    <property type="entry name" value="HisK_dim/P_sf"/>
</dbReference>
<keyword evidence="14" id="KW-1185">Reference proteome</keyword>
<evidence type="ECO:0000256" key="4">
    <source>
        <dbReference type="ARBA" id="ARBA00022553"/>
    </source>
</evidence>
<evidence type="ECO:0000256" key="6">
    <source>
        <dbReference type="ARBA" id="ARBA00022692"/>
    </source>
</evidence>
<feature type="transmembrane region" description="Helical" evidence="11">
    <location>
        <begin position="180"/>
        <end position="199"/>
    </location>
</feature>
<dbReference type="Proteomes" id="UP001246372">
    <property type="component" value="Unassembled WGS sequence"/>
</dbReference>
<keyword evidence="7 13" id="KW-0418">Kinase</keyword>
<evidence type="ECO:0000259" key="12">
    <source>
        <dbReference type="PROSITE" id="PS50109"/>
    </source>
</evidence>
<keyword evidence="6 11" id="KW-0812">Transmembrane</keyword>
<feature type="transmembrane region" description="Helical" evidence="11">
    <location>
        <begin position="37"/>
        <end position="59"/>
    </location>
</feature>
<evidence type="ECO:0000256" key="5">
    <source>
        <dbReference type="ARBA" id="ARBA00022679"/>
    </source>
</evidence>
<dbReference type="SMART" id="SM00387">
    <property type="entry name" value="HATPase_c"/>
    <property type="match status" value="1"/>
</dbReference>
<dbReference type="InterPro" id="IPR050428">
    <property type="entry name" value="TCS_sensor_his_kinase"/>
</dbReference>
<dbReference type="PANTHER" id="PTHR45436">
    <property type="entry name" value="SENSOR HISTIDINE KINASE YKOH"/>
    <property type="match status" value="1"/>
</dbReference>
<keyword evidence="8 11" id="KW-1133">Transmembrane helix</keyword>
<dbReference type="InterPro" id="IPR005467">
    <property type="entry name" value="His_kinase_dom"/>
</dbReference>
<dbReference type="Pfam" id="PF02518">
    <property type="entry name" value="HATPase_c"/>
    <property type="match status" value="1"/>
</dbReference>
<evidence type="ECO:0000256" key="9">
    <source>
        <dbReference type="ARBA" id="ARBA00023136"/>
    </source>
</evidence>
<dbReference type="InterPro" id="IPR036890">
    <property type="entry name" value="HATPase_C_sf"/>
</dbReference>
<dbReference type="SUPFAM" id="SSF55874">
    <property type="entry name" value="ATPase domain of HSP90 chaperone/DNA topoisomerase II/histidine kinase"/>
    <property type="match status" value="1"/>
</dbReference>
<evidence type="ECO:0000256" key="2">
    <source>
        <dbReference type="ARBA" id="ARBA00004370"/>
    </source>
</evidence>
<dbReference type="InterPro" id="IPR003661">
    <property type="entry name" value="HisK_dim/P_dom"/>
</dbReference>
<keyword evidence="4" id="KW-0597">Phosphoprotein</keyword>
<dbReference type="CDD" id="cd00075">
    <property type="entry name" value="HATPase"/>
    <property type="match status" value="1"/>
</dbReference>
<dbReference type="PANTHER" id="PTHR45436:SF1">
    <property type="entry name" value="SENSOR PROTEIN QSEC"/>
    <property type="match status" value="1"/>
</dbReference>
<reference evidence="13" key="1">
    <citation type="submission" date="2023-09" db="EMBL/GenBank/DDBJ databases">
        <title>Paucibacter sp. APW11 Genome sequencing and assembly.</title>
        <authorList>
            <person name="Kim I."/>
        </authorList>
    </citation>
    <scope>NUCLEOTIDE SEQUENCE</scope>
    <source>
        <strain evidence="13">APW11</strain>
    </source>
</reference>
<dbReference type="SMART" id="SM00388">
    <property type="entry name" value="HisKA"/>
    <property type="match status" value="1"/>
</dbReference>
<dbReference type="RefSeq" id="WP_315652907.1">
    <property type="nucleotide sequence ID" value="NZ_JAVXZY010000012.1"/>
</dbReference>
<dbReference type="Pfam" id="PF00512">
    <property type="entry name" value="HisKA"/>
    <property type="match status" value="1"/>
</dbReference>